<dbReference type="InterPro" id="IPR005186">
    <property type="entry name" value="FlaG"/>
</dbReference>
<sequence length="133" mass="15492">METKVENIKPLVAESWVRQDQSWVQRELVRPVPKDEGISSAQAKKEEKPPSDDMRLAKERPEEVKTLVEEVQSYLEDLNIRLKFIVHEETGDVVVRVLNKETGELIREIPPEELLKLRQKLEELRGVLFHGEV</sequence>
<dbReference type="RefSeq" id="WP_137424953.1">
    <property type="nucleotide sequence ID" value="NZ_CP040098.1"/>
</dbReference>
<dbReference type="PANTHER" id="PTHR37166:SF1">
    <property type="entry name" value="PROTEIN FLAG"/>
    <property type="match status" value="1"/>
</dbReference>
<name>A0A4P8L437_9BACT</name>
<dbReference type="Gene3D" id="3.30.160.170">
    <property type="entry name" value="FlaG-like"/>
    <property type="match status" value="1"/>
</dbReference>
<proteinExistence type="predicted"/>
<dbReference type="KEGG" id="dax:FDQ92_11110"/>
<dbReference type="AlphaFoldDB" id="A0A4P8L437"/>
<dbReference type="Proteomes" id="UP000298602">
    <property type="component" value="Chromosome"/>
</dbReference>
<dbReference type="InterPro" id="IPR035924">
    <property type="entry name" value="FlaG-like_sf"/>
</dbReference>
<keyword evidence="2" id="KW-0969">Cilium</keyword>
<reference evidence="2 3" key="1">
    <citation type="submission" date="2019-05" db="EMBL/GenBank/DDBJ databases">
        <title>The Complete Genome Sequence of the n-alkane-degrading Desulfoglaeba alkanexedens ALDC reveals multiple alkylsuccinate synthase gene clusters.</title>
        <authorList>
            <person name="Callaghan A.V."/>
            <person name="Davidova I.A."/>
            <person name="Duncan K.E."/>
            <person name="Morris B."/>
            <person name="McInerney M.J."/>
        </authorList>
    </citation>
    <scope>NUCLEOTIDE SEQUENCE [LARGE SCALE GENOMIC DNA]</scope>
    <source>
        <strain evidence="2 3">ALDC</strain>
    </source>
</reference>
<keyword evidence="2" id="KW-0282">Flagellum</keyword>
<keyword evidence="2" id="KW-0966">Cell projection</keyword>
<organism evidence="2 3">
    <name type="scientific">Desulfoglaeba alkanexedens ALDC</name>
    <dbReference type="NCBI Taxonomy" id="980445"/>
    <lineage>
        <taxon>Bacteria</taxon>
        <taxon>Pseudomonadati</taxon>
        <taxon>Thermodesulfobacteriota</taxon>
        <taxon>Syntrophobacteria</taxon>
        <taxon>Syntrophobacterales</taxon>
        <taxon>Syntrophobacteraceae</taxon>
        <taxon>Desulfoglaeba</taxon>
    </lineage>
</organism>
<evidence type="ECO:0000313" key="2">
    <source>
        <dbReference type="EMBL" id="QCQ22669.1"/>
    </source>
</evidence>
<accession>A0A4P8L437</accession>
<reference evidence="2 3" key="2">
    <citation type="submission" date="2019-05" db="EMBL/GenBank/DDBJ databases">
        <authorList>
            <person name="Suflita J.M."/>
            <person name="Marks C.R."/>
        </authorList>
    </citation>
    <scope>NUCLEOTIDE SEQUENCE [LARGE SCALE GENOMIC DNA]</scope>
    <source>
        <strain evidence="2 3">ALDC</strain>
    </source>
</reference>
<dbReference type="Pfam" id="PF03646">
    <property type="entry name" value="FlaG"/>
    <property type="match status" value="1"/>
</dbReference>
<dbReference type="SUPFAM" id="SSF160214">
    <property type="entry name" value="FlaG-like"/>
    <property type="match status" value="1"/>
</dbReference>
<evidence type="ECO:0000256" key="1">
    <source>
        <dbReference type="SAM" id="MobiDB-lite"/>
    </source>
</evidence>
<gene>
    <name evidence="2" type="ORF">FDQ92_11110</name>
</gene>
<dbReference type="EMBL" id="CP040098">
    <property type="protein sequence ID" value="QCQ22669.1"/>
    <property type="molecule type" value="Genomic_DNA"/>
</dbReference>
<dbReference type="PANTHER" id="PTHR37166">
    <property type="entry name" value="PROTEIN FLAG"/>
    <property type="match status" value="1"/>
</dbReference>
<feature type="region of interest" description="Disordered" evidence="1">
    <location>
        <begin position="34"/>
        <end position="59"/>
    </location>
</feature>
<keyword evidence="3" id="KW-1185">Reference proteome</keyword>
<evidence type="ECO:0000313" key="3">
    <source>
        <dbReference type="Proteomes" id="UP000298602"/>
    </source>
</evidence>
<protein>
    <submittedName>
        <fullName evidence="2">Flagellar protein FlaG</fullName>
    </submittedName>
</protein>
<dbReference type="OrthoDB" id="5516677at2"/>